<sequence>MKSTLHIYTEIKRKSKKQHHKKLQNQTSRKFDIADVDLVHFQVVRRMIDKVNQNKSFFQQQILVIRQTQILMTILLITSIENQENVNLA</sequence>
<comment type="caution">
    <text evidence="1">The sequence shown here is derived from an EMBL/GenBank/DDBJ whole genome shotgun (WGS) entry which is preliminary data.</text>
</comment>
<protein>
    <submittedName>
        <fullName evidence="1">Uncharacterized protein</fullName>
    </submittedName>
</protein>
<proteinExistence type="predicted"/>
<name>A0A8S1N3I8_9CILI</name>
<accession>A0A8S1N3I8</accession>
<evidence type="ECO:0000313" key="1">
    <source>
        <dbReference type="EMBL" id="CAD8084651.1"/>
    </source>
</evidence>
<reference evidence="1" key="1">
    <citation type="submission" date="2021-01" db="EMBL/GenBank/DDBJ databases">
        <authorList>
            <consortium name="Genoscope - CEA"/>
            <person name="William W."/>
        </authorList>
    </citation>
    <scope>NUCLEOTIDE SEQUENCE</scope>
</reference>
<dbReference type="Proteomes" id="UP000692954">
    <property type="component" value="Unassembled WGS sequence"/>
</dbReference>
<dbReference type="EMBL" id="CAJJDN010000047">
    <property type="protein sequence ID" value="CAD8084651.1"/>
    <property type="molecule type" value="Genomic_DNA"/>
</dbReference>
<organism evidence="1 2">
    <name type="scientific">Paramecium sonneborni</name>
    <dbReference type="NCBI Taxonomy" id="65129"/>
    <lineage>
        <taxon>Eukaryota</taxon>
        <taxon>Sar</taxon>
        <taxon>Alveolata</taxon>
        <taxon>Ciliophora</taxon>
        <taxon>Intramacronucleata</taxon>
        <taxon>Oligohymenophorea</taxon>
        <taxon>Peniculida</taxon>
        <taxon>Parameciidae</taxon>
        <taxon>Paramecium</taxon>
    </lineage>
</organism>
<keyword evidence="2" id="KW-1185">Reference proteome</keyword>
<dbReference type="AlphaFoldDB" id="A0A8S1N3I8"/>
<gene>
    <name evidence="1" type="ORF">PSON_ATCC_30995.1.T0470093</name>
</gene>
<evidence type="ECO:0000313" key="2">
    <source>
        <dbReference type="Proteomes" id="UP000692954"/>
    </source>
</evidence>